<name>A0A6J4U1Z0_9ACTN</name>
<dbReference type="InterPro" id="IPR036259">
    <property type="entry name" value="MFS_trans_sf"/>
</dbReference>
<evidence type="ECO:0000313" key="9">
    <source>
        <dbReference type="EMBL" id="CAA9538725.1"/>
    </source>
</evidence>
<feature type="transmembrane region" description="Helical" evidence="7">
    <location>
        <begin position="441"/>
        <end position="464"/>
    </location>
</feature>
<evidence type="ECO:0000256" key="4">
    <source>
        <dbReference type="ARBA" id="ARBA00022692"/>
    </source>
</evidence>
<reference evidence="9" key="1">
    <citation type="submission" date="2020-02" db="EMBL/GenBank/DDBJ databases">
        <authorList>
            <person name="Meier V. D."/>
        </authorList>
    </citation>
    <scope>NUCLEOTIDE SEQUENCE</scope>
    <source>
        <strain evidence="9">AVDCRST_MAG85</strain>
    </source>
</reference>
<proteinExistence type="predicted"/>
<feature type="transmembrane region" description="Helical" evidence="7">
    <location>
        <begin position="166"/>
        <end position="184"/>
    </location>
</feature>
<feature type="transmembrane region" description="Helical" evidence="7">
    <location>
        <begin position="111"/>
        <end position="129"/>
    </location>
</feature>
<feature type="transmembrane region" description="Helical" evidence="7">
    <location>
        <begin position="47"/>
        <end position="67"/>
    </location>
</feature>
<feature type="transmembrane region" description="Helical" evidence="7">
    <location>
        <begin position="205"/>
        <end position="223"/>
    </location>
</feature>
<feature type="transmembrane region" description="Helical" evidence="7">
    <location>
        <begin position="269"/>
        <end position="292"/>
    </location>
</feature>
<feature type="transmembrane region" description="Helical" evidence="7">
    <location>
        <begin position="79"/>
        <end position="99"/>
    </location>
</feature>
<dbReference type="AlphaFoldDB" id="A0A6J4U1Z0"/>
<feature type="transmembrane region" description="Helical" evidence="7">
    <location>
        <begin position="367"/>
        <end position="387"/>
    </location>
</feature>
<evidence type="ECO:0000256" key="2">
    <source>
        <dbReference type="ARBA" id="ARBA00022448"/>
    </source>
</evidence>
<accession>A0A6J4U1Z0</accession>
<dbReference type="InterPro" id="IPR004638">
    <property type="entry name" value="EmrB-like"/>
</dbReference>
<evidence type="ECO:0000256" key="1">
    <source>
        <dbReference type="ARBA" id="ARBA00004651"/>
    </source>
</evidence>
<dbReference type="PANTHER" id="PTHR42718">
    <property type="entry name" value="MAJOR FACILITATOR SUPERFAMILY MULTIDRUG TRANSPORTER MFSC"/>
    <property type="match status" value="1"/>
</dbReference>
<feature type="transmembrane region" description="Helical" evidence="7">
    <location>
        <begin position="141"/>
        <end position="160"/>
    </location>
</feature>
<feature type="domain" description="Major facilitator superfamily (MFS) profile" evidence="8">
    <location>
        <begin position="13"/>
        <end position="468"/>
    </location>
</feature>
<dbReference type="EMBL" id="CADCVT010000499">
    <property type="protein sequence ID" value="CAA9538725.1"/>
    <property type="molecule type" value="Genomic_DNA"/>
</dbReference>
<dbReference type="Gene3D" id="1.20.1720.10">
    <property type="entry name" value="Multidrug resistance protein D"/>
    <property type="match status" value="1"/>
</dbReference>
<evidence type="ECO:0000256" key="7">
    <source>
        <dbReference type="SAM" id="Phobius"/>
    </source>
</evidence>
<dbReference type="Gene3D" id="1.20.1250.20">
    <property type="entry name" value="MFS general substrate transporter like domains"/>
    <property type="match status" value="1"/>
</dbReference>
<dbReference type="NCBIfam" id="TIGR00711">
    <property type="entry name" value="efflux_EmrB"/>
    <property type="match status" value="1"/>
</dbReference>
<keyword evidence="5 7" id="KW-1133">Transmembrane helix</keyword>
<dbReference type="PRINTS" id="PR01036">
    <property type="entry name" value="TCRTETB"/>
</dbReference>
<feature type="transmembrane region" description="Helical" evidence="7">
    <location>
        <begin position="229"/>
        <end position="248"/>
    </location>
</feature>
<gene>
    <name evidence="9" type="ORF">AVDCRST_MAG85-4388</name>
</gene>
<dbReference type="GO" id="GO:0022857">
    <property type="term" value="F:transmembrane transporter activity"/>
    <property type="evidence" value="ECO:0007669"/>
    <property type="project" value="InterPro"/>
</dbReference>
<evidence type="ECO:0000256" key="5">
    <source>
        <dbReference type="ARBA" id="ARBA00022989"/>
    </source>
</evidence>
<organism evidence="9">
    <name type="scientific">uncultured Solirubrobacteraceae bacterium</name>
    <dbReference type="NCBI Taxonomy" id="1162706"/>
    <lineage>
        <taxon>Bacteria</taxon>
        <taxon>Bacillati</taxon>
        <taxon>Actinomycetota</taxon>
        <taxon>Thermoleophilia</taxon>
        <taxon>Solirubrobacterales</taxon>
        <taxon>Solirubrobacteraceae</taxon>
        <taxon>environmental samples</taxon>
    </lineage>
</organism>
<comment type="subcellular location">
    <subcellularLocation>
        <location evidence="1">Cell membrane</location>
        <topology evidence="1">Multi-pass membrane protein</topology>
    </subcellularLocation>
</comment>
<keyword evidence="6 7" id="KW-0472">Membrane</keyword>
<keyword evidence="3" id="KW-1003">Cell membrane</keyword>
<sequence length="478" mass="49504">MTALPDTQNRWRALIVLCVGFFMIVLDTTVVNVALPSIQDDLGFSQAGLAWVVNAYLIAFGGLLLLAGRLGDLVGRRRIFLVGLAVFTVASVLCGIAQSQEVLVTARFVQGVGGAMASAVILGMIVTMFPEPAEQAKAIGVYAFVASGGGSVGLLAGGVLTDAINWHWIFFINVPIGIATALFARRLIEDDKGLGLSEGADAPGAVLVTSALMLGVYTIVGAAEHGWTSGRTLGLGAVSLVLLAAFLVRQGRIEKPLIPLRIFRSRPVSGANVVQILCIAGMFSMFFLGALYLQRILRYDAIQVGFAFLPTTVAMGLMSVRYSARLTTRFGAQPTMLAGLPLILIGLALFSRVPVDGDYWVDVLPGMALLGMGAGTAFPALVTMAMSGASPRDAGLASGLINTTAQVGGALGLAVLATMSTSRSDALREDGVANAIALTEGYQLALIVGAGLVAVALAVTLTVLRPERTSAAAAAQPA</sequence>
<dbReference type="InterPro" id="IPR020846">
    <property type="entry name" value="MFS_dom"/>
</dbReference>
<dbReference type="CDD" id="cd17321">
    <property type="entry name" value="MFS_MMR_MDR_like"/>
    <property type="match status" value="1"/>
</dbReference>
<feature type="transmembrane region" description="Helical" evidence="7">
    <location>
        <begin position="399"/>
        <end position="421"/>
    </location>
</feature>
<dbReference type="SUPFAM" id="SSF103473">
    <property type="entry name" value="MFS general substrate transporter"/>
    <property type="match status" value="1"/>
</dbReference>
<feature type="transmembrane region" description="Helical" evidence="7">
    <location>
        <begin position="304"/>
        <end position="324"/>
    </location>
</feature>
<evidence type="ECO:0000259" key="8">
    <source>
        <dbReference type="PROSITE" id="PS50850"/>
    </source>
</evidence>
<dbReference type="GO" id="GO:0005886">
    <property type="term" value="C:plasma membrane"/>
    <property type="evidence" value="ECO:0007669"/>
    <property type="project" value="UniProtKB-SubCell"/>
</dbReference>
<feature type="transmembrane region" description="Helical" evidence="7">
    <location>
        <begin position="12"/>
        <end position="35"/>
    </location>
</feature>
<dbReference type="InterPro" id="IPR011701">
    <property type="entry name" value="MFS"/>
</dbReference>
<protein>
    <submittedName>
        <fullName evidence="9">Uncharacterized MFS-type transporter</fullName>
    </submittedName>
</protein>
<dbReference type="Pfam" id="PF07690">
    <property type="entry name" value="MFS_1"/>
    <property type="match status" value="1"/>
</dbReference>
<keyword evidence="4 7" id="KW-0812">Transmembrane</keyword>
<evidence type="ECO:0000256" key="6">
    <source>
        <dbReference type="ARBA" id="ARBA00023136"/>
    </source>
</evidence>
<feature type="transmembrane region" description="Helical" evidence="7">
    <location>
        <begin position="336"/>
        <end position="355"/>
    </location>
</feature>
<keyword evidence="2" id="KW-0813">Transport</keyword>
<dbReference type="PANTHER" id="PTHR42718:SF46">
    <property type="entry name" value="BLR6921 PROTEIN"/>
    <property type="match status" value="1"/>
</dbReference>
<evidence type="ECO:0000256" key="3">
    <source>
        <dbReference type="ARBA" id="ARBA00022475"/>
    </source>
</evidence>
<dbReference type="PROSITE" id="PS50850">
    <property type="entry name" value="MFS"/>
    <property type="match status" value="1"/>
</dbReference>